<proteinExistence type="predicted"/>
<accession>A0ABY6M9E1</accession>
<dbReference type="Proteomes" id="UP001163632">
    <property type="component" value="Chromosome"/>
</dbReference>
<dbReference type="InterPro" id="IPR025915">
    <property type="entry name" value="Phage_gp49_66"/>
</dbReference>
<name>A0ABY6M9E1_MORBO</name>
<keyword evidence="2" id="KW-1185">Reference proteome</keyword>
<dbReference type="RefSeq" id="WP_264676195.1">
    <property type="nucleotide sequence ID" value="NZ_CP087765.1"/>
</dbReference>
<evidence type="ECO:0000313" key="2">
    <source>
        <dbReference type="Proteomes" id="UP001163632"/>
    </source>
</evidence>
<organism evidence="1 2">
    <name type="scientific">Moraxella bovis</name>
    <dbReference type="NCBI Taxonomy" id="476"/>
    <lineage>
        <taxon>Bacteria</taxon>
        <taxon>Pseudomonadati</taxon>
        <taxon>Pseudomonadota</taxon>
        <taxon>Gammaproteobacteria</taxon>
        <taxon>Moraxellales</taxon>
        <taxon>Moraxellaceae</taxon>
        <taxon>Moraxella</taxon>
    </lineage>
</organism>
<dbReference type="Pfam" id="PF13876">
    <property type="entry name" value="Phage_gp49_66"/>
    <property type="match status" value="1"/>
</dbReference>
<reference evidence="1" key="1">
    <citation type="journal article" date="2022" name="BMC Microbiol.">
        <title>Whole genome sequencing of Moraxella bovis strains from North America reveals two genotypes with different genetic determinants.</title>
        <authorList>
            <person name="Wynn E.L."/>
            <person name="Hille M.M."/>
            <person name="Loy J.D."/>
            <person name="Schuller G."/>
            <person name="Kuhn K.L."/>
            <person name="Dickey A.M."/>
            <person name="Bono J.L."/>
            <person name="Clawson M.L."/>
        </authorList>
    </citation>
    <scope>NUCLEOTIDE SEQUENCE</scope>
    <source>
        <strain evidence="1">SAM102599</strain>
    </source>
</reference>
<sequence>MKSITKEFLESEIVNVQYTRLTGTLTHCAITVKSGFTFTGESACVDEASFNQELGEKYAYEQAFEKMWLPYGFWLKQKLFEKAQNQ</sequence>
<protein>
    <recommendedName>
        <fullName evidence="3">Phage protein (N4 Gp49/phage Sf6 gene 66) family protein</fullName>
    </recommendedName>
</protein>
<gene>
    <name evidence="1" type="ORF">LP092_05090</name>
</gene>
<evidence type="ECO:0000313" key="1">
    <source>
        <dbReference type="EMBL" id="UZA04117.1"/>
    </source>
</evidence>
<dbReference type="EMBL" id="CP087830">
    <property type="protein sequence ID" value="UZA04117.1"/>
    <property type="molecule type" value="Genomic_DNA"/>
</dbReference>
<evidence type="ECO:0008006" key="3">
    <source>
        <dbReference type="Google" id="ProtNLM"/>
    </source>
</evidence>